<keyword evidence="4" id="KW-1185">Reference proteome</keyword>
<evidence type="ECO:0000313" key="4">
    <source>
        <dbReference type="Proteomes" id="UP000198210"/>
    </source>
</evidence>
<dbReference type="Proteomes" id="UP000198210">
    <property type="component" value="Chromosome I"/>
</dbReference>
<dbReference type="RefSeq" id="WP_088969997.1">
    <property type="nucleotide sequence ID" value="NZ_JBHLYF010000042.1"/>
</dbReference>
<keyword evidence="2" id="KW-0472">Membrane</keyword>
<gene>
    <name evidence="3" type="ORF">GA0074704_1709</name>
</gene>
<feature type="transmembrane region" description="Helical" evidence="2">
    <location>
        <begin position="73"/>
        <end position="99"/>
    </location>
</feature>
<feature type="transmembrane region" description="Helical" evidence="2">
    <location>
        <begin position="330"/>
        <end position="346"/>
    </location>
</feature>
<keyword evidence="2" id="KW-0812">Transmembrane</keyword>
<dbReference type="AlphaFoldDB" id="A0A1C5HGY0"/>
<feature type="transmembrane region" description="Helical" evidence="2">
    <location>
        <begin position="282"/>
        <end position="304"/>
    </location>
</feature>
<protein>
    <submittedName>
        <fullName evidence="3">Uncharacterized protein</fullName>
    </submittedName>
</protein>
<feature type="transmembrane region" description="Helical" evidence="2">
    <location>
        <begin position="151"/>
        <end position="171"/>
    </location>
</feature>
<evidence type="ECO:0000256" key="2">
    <source>
        <dbReference type="SAM" id="Phobius"/>
    </source>
</evidence>
<keyword evidence="2" id="KW-1133">Transmembrane helix</keyword>
<feature type="transmembrane region" description="Helical" evidence="2">
    <location>
        <begin position="191"/>
        <end position="212"/>
    </location>
</feature>
<feature type="region of interest" description="Disordered" evidence="1">
    <location>
        <begin position="364"/>
        <end position="385"/>
    </location>
</feature>
<feature type="transmembrane region" description="Helical" evidence="2">
    <location>
        <begin position="32"/>
        <end position="53"/>
    </location>
</feature>
<organism evidence="3 4">
    <name type="scientific">Micromonospora siamensis</name>
    <dbReference type="NCBI Taxonomy" id="299152"/>
    <lineage>
        <taxon>Bacteria</taxon>
        <taxon>Bacillati</taxon>
        <taxon>Actinomycetota</taxon>
        <taxon>Actinomycetes</taxon>
        <taxon>Micromonosporales</taxon>
        <taxon>Micromonosporaceae</taxon>
        <taxon>Micromonospora</taxon>
    </lineage>
</organism>
<accession>A0A1C5HGY0</accession>
<dbReference type="EMBL" id="LT607751">
    <property type="protein sequence ID" value="SCG45245.1"/>
    <property type="molecule type" value="Genomic_DNA"/>
</dbReference>
<name>A0A1C5HGY0_9ACTN</name>
<evidence type="ECO:0000256" key="1">
    <source>
        <dbReference type="SAM" id="MobiDB-lite"/>
    </source>
</evidence>
<feature type="transmembrane region" description="Helical" evidence="2">
    <location>
        <begin position="240"/>
        <end position="261"/>
    </location>
</feature>
<sequence>MDLPEIPRPVRRDRTARPPGALVRAWRHWPVWSGYAALVWCLGYGALAVAWSSGAAGFPYGDADPDGAGMGSVLAGAAAADAAPLLAGGCLAGALVAVALLRTSGRIANRLAVGAAWLLAGILLLVLPDARLLQNAAYALLFIFVKLDWRVLNQGVVVLGGLAFAGAALAAGRRRAGRCPSCGSADRPSRLVRLGPVAAWTAFLAPLPYGLVRLAWALGVPLGIDQGLADQPLAARFGEAALAALAIGGGVLALGLVRPWGEVWPRWIPVLAGRRIPPALPTTLGGLAAILVTIGGLSVVRIVVGTELGWLRPEPEGPEITGWGAGGPGWLWPLWGLGLAVATAAYHRRRRPRCPVCLTAAPSAGGPGCSAGGRPAGIDRPRLGS</sequence>
<evidence type="ECO:0000313" key="3">
    <source>
        <dbReference type="EMBL" id="SCG45245.1"/>
    </source>
</evidence>
<proteinExistence type="predicted"/>
<reference evidence="3 4" key="1">
    <citation type="submission" date="2016-06" db="EMBL/GenBank/DDBJ databases">
        <authorList>
            <person name="Kjaerup R.B."/>
            <person name="Dalgaard T.S."/>
            <person name="Juul-Madsen H.R."/>
        </authorList>
    </citation>
    <scope>NUCLEOTIDE SEQUENCE [LARGE SCALE GENOMIC DNA]</scope>
    <source>
        <strain evidence="3 4">DSM 45097</strain>
    </source>
</reference>
<feature type="transmembrane region" description="Helical" evidence="2">
    <location>
        <begin position="111"/>
        <end position="131"/>
    </location>
</feature>
<feature type="compositionally biased region" description="Gly residues" evidence="1">
    <location>
        <begin position="365"/>
        <end position="375"/>
    </location>
</feature>